<reference evidence="9 10" key="1">
    <citation type="submission" date="2019-03" db="EMBL/GenBank/DDBJ databases">
        <title>Genomic Encyclopedia of Archaeal and Bacterial Type Strains, Phase II (KMG-II): from individual species to whole genera.</title>
        <authorList>
            <person name="Goeker M."/>
        </authorList>
    </citation>
    <scope>NUCLEOTIDE SEQUENCE [LARGE SCALE GENOMIC DNA]</scope>
    <source>
        <strain evidence="9 10">ATCC 25591</strain>
    </source>
</reference>
<comment type="similarity">
    <text evidence="2">Belongs to the auxin efflux carrier (TC 2.A.69) family.</text>
</comment>
<dbReference type="GO" id="GO:0005886">
    <property type="term" value="C:plasma membrane"/>
    <property type="evidence" value="ECO:0007669"/>
    <property type="project" value="UniProtKB-SubCell"/>
</dbReference>
<dbReference type="InterPro" id="IPR004776">
    <property type="entry name" value="Mem_transp_PIN-like"/>
</dbReference>
<dbReference type="Gene3D" id="1.20.1530.20">
    <property type="match status" value="1"/>
</dbReference>
<keyword evidence="4" id="KW-1003">Cell membrane</keyword>
<evidence type="ECO:0000313" key="10">
    <source>
        <dbReference type="Proteomes" id="UP000294882"/>
    </source>
</evidence>
<evidence type="ECO:0000256" key="8">
    <source>
        <dbReference type="SAM" id="Phobius"/>
    </source>
</evidence>
<evidence type="ECO:0000256" key="4">
    <source>
        <dbReference type="ARBA" id="ARBA00022475"/>
    </source>
</evidence>
<dbReference type="PANTHER" id="PTHR36838:SF3">
    <property type="entry name" value="TRANSPORTER AUXIN EFFLUX CARRIER EC FAMILY"/>
    <property type="match status" value="1"/>
</dbReference>
<proteinExistence type="inferred from homology"/>
<evidence type="ECO:0000313" key="9">
    <source>
        <dbReference type="EMBL" id="TDU96667.1"/>
    </source>
</evidence>
<dbReference type="RefSeq" id="WP_134076677.1">
    <property type="nucleotide sequence ID" value="NZ_SOCH01000005.1"/>
</dbReference>
<dbReference type="EMBL" id="SOCH01000005">
    <property type="protein sequence ID" value="TDU96667.1"/>
    <property type="molecule type" value="Genomic_DNA"/>
</dbReference>
<keyword evidence="6 8" id="KW-1133">Transmembrane helix</keyword>
<evidence type="ECO:0000256" key="5">
    <source>
        <dbReference type="ARBA" id="ARBA00022692"/>
    </source>
</evidence>
<feature type="transmembrane region" description="Helical" evidence="8">
    <location>
        <begin position="48"/>
        <end position="67"/>
    </location>
</feature>
<name>A0A4R7TXI6_9BACT</name>
<feature type="transmembrane region" description="Helical" evidence="8">
    <location>
        <begin position="331"/>
        <end position="351"/>
    </location>
</feature>
<feature type="transmembrane region" description="Helical" evidence="8">
    <location>
        <begin position="216"/>
        <end position="237"/>
    </location>
</feature>
<dbReference type="PANTHER" id="PTHR36838">
    <property type="entry name" value="AUXIN EFFLUX CARRIER FAMILY PROTEIN"/>
    <property type="match status" value="1"/>
</dbReference>
<dbReference type="InterPro" id="IPR038770">
    <property type="entry name" value="Na+/solute_symporter_sf"/>
</dbReference>
<dbReference type="Proteomes" id="UP000294882">
    <property type="component" value="Unassembled WGS sequence"/>
</dbReference>
<evidence type="ECO:0000256" key="6">
    <source>
        <dbReference type="ARBA" id="ARBA00022989"/>
    </source>
</evidence>
<feature type="transmembrane region" description="Helical" evidence="8">
    <location>
        <begin position="425"/>
        <end position="450"/>
    </location>
</feature>
<evidence type="ECO:0000256" key="7">
    <source>
        <dbReference type="ARBA" id="ARBA00023136"/>
    </source>
</evidence>
<keyword evidence="7 8" id="KW-0472">Membrane</keyword>
<evidence type="ECO:0000256" key="1">
    <source>
        <dbReference type="ARBA" id="ARBA00004651"/>
    </source>
</evidence>
<evidence type="ECO:0000256" key="3">
    <source>
        <dbReference type="ARBA" id="ARBA00022448"/>
    </source>
</evidence>
<feature type="transmembrane region" description="Helical" evidence="8">
    <location>
        <begin position="185"/>
        <end position="204"/>
    </location>
</feature>
<protein>
    <recommendedName>
        <fullName evidence="11">Malate permease</fullName>
    </recommendedName>
</protein>
<dbReference type="AlphaFoldDB" id="A0A4R7TXI6"/>
<organism evidence="9 10">
    <name type="scientific">Metamycoplasma hyosynoviae</name>
    <dbReference type="NCBI Taxonomy" id="29559"/>
    <lineage>
        <taxon>Bacteria</taxon>
        <taxon>Bacillati</taxon>
        <taxon>Mycoplasmatota</taxon>
        <taxon>Mycoplasmoidales</taxon>
        <taxon>Metamycoplasmataceae</taxon>
        <taxon>Metamycoplasma</taxon>
    </lineage>
</organism>
<evidence type="ECO:0000256" key="2">
    <source>
        <dbReference type="ARBA" id="ARBA00010145"/>
    </source>
</evidence>
<sequence>MKSNPLDLFKGVITHTGIWGTIIATLVITILGFVLFKTKFINESFVSNLEKVVINILLPFLAFYSFLNDAGKRDIKTYGIVFGASAFYYFFLTAIAILWVKLLPKALPQKVKIRAEKEYEIYVENYQLETGKVLEQSNFLEFLQKKHLVNWLMCIYGSNILFATPVIMALYPTGSQLGALSIWNILYYIGGFGLSFSLLSGIRFTKKEFKFTMKKAFLNASFIVVMISILLWSTQYIPGAGSTVKDLSVLEKFNYEYVNENRQTIVKELVAIKKATFGPNFSTLYGIRVDDVIKWFTQDSITKNYVAYNGQPTGWYNLSVTMPYFFKPIQMLTNLVSPLIWIVIGTSLAKSNLKEVFSKGRNWLFLVFKMILIPLFIMAIIVPLVATNVLDKSIAALLIMTGSVPPGTTIVIYSQHLKVHEKYTAQVSSLSTISSFIFIPMWLAIGTIVVNSI</sequence>
<accession>A0A4R7TXI6</accession>
<evidence type="ECO:0008006" key="11">
    <source>
        <dbReference type="Google" id="ProtNLM"/>
    </source>
</evidence>
<keyword evidence="5 8" id="KW-0812">Transmembrane</keyword>
<feature type="transmembrane region" description="Helical" evidence="8">
    <location>
        <begin position="363"/>
        <end position="382"/>
    </location>
</feature>
<feature type="transmembrane region" description="Helical" evidence="8">
    <location>
        <begin position="148"/>
        <end position="173"/>
    </location>
</feature>
<gene>
    <name evidence="9" type="ORF">JN03_0540</name>
</gene>
<feature type="transmembrane region" description="Helical" evidence="8">
    <location>
        <begin position="12"/>
        <end position="36"/>
    </location>
</feature>
<feature type="transmembrane region" description="Helical" evidence="8">
    <location>
        <begin position="394"/>
        <end position="413"/>
    </location>
</feature>
<feature type="transmembrane region" description="Helical" evidence="8">
    <location>
        <begin position="79"/>
        <end position="100"/>
    </location>
</feature>
<comment type="caution">
    <text evidence="9">The sequence shown here is derived from an EMBL/GenBank/DDBJ whole genome shotgun (WGS) entry which is preliminary data.</text>
</comment>
<keyword evidence="3" id="KW-0813">Transport</keyword>
<dbReference type="Pfam" id="PF03547">
    <property type="entry name" value="Mem_trans"/>
    <property type="match status" value="1"/>
</dbReference>
<comment type="subcellular location">
    <subcellularLocation>
        <location evidence="1">Cell membrane</location>
        <topology evidence="1">Multi-pass membrane protein</topology>
    </subcellularLocation>
</comment>
<dbReference type="GO" id="GO:0055085">
    <property type="term" value="P:transmembrane transport"/>
    <property type="evidence" value="ECO:0007669"/>
    <property type="project" value="InterPro"/>
</dbReference>